<dbReference type="EC" id="5.2.1.8" evidence="3"/>
<evidence type="ECO:0000256" key="5">
    <source>
        <dbReference type="ARBA" id="ARBA00023186"/>
    </source>
</evidence>
<keyword evidence="5" id="KW-0143">Chaperone</keyword>
<evidence type="ECO:0000313" key="9">
    <source>
        <dbReference type="EMBL" id="CAB4845336.1"/>
    </source>
</evidence>
<evidence type="ECO:0000256" key="4">
    <source>
        <dbReference type="ARBA" id="ARBA00023110"/>
    </source>
</evidence>
<evidence type="ECO:0000256" key="3">
    <source>
        <dbReference type="ARBA" id="ARBA00013194"/>
    </source>
</evidence>
<dbReference type="Pfam" id="PF05697">
    <property type="entry name" value="Trigger_N"/>
    <property type="match status" value="1"/>
</dbReference>
<dbReference type="PROSITE" id="PS50059">
    <property type="entry name" value="FKBP_PPIASE"/>
    <property type="match status" value="1"/>
</dbReference>
<dbReference type="GO" id="GO:0051083">
    <property type="term" value="P:'de novo' cotranslational protein folding"/>
    <property type="evidence" value="ECO:0007669"/>
    <property type="project" value="TreeGrafter"/>
</dbReference>
<dbReference type="AlphaFoldDB" id="A0A6J6P3R1"/>
<dbReference type="InterPro" id="IPR036611">
    <property type="entry name" value="Trigger_fac_ribosome-bd_sf"/>
</dbReference>
<sequence length="426" mass="47095">MKSDVTTLSPTRVRLDIEVPFAELDSHIAEAYKAISKQVNIPGFRKGKIPNTLIDQRFGRAYVLEEAINKSIPVFYAQAARENEVRVVGRPDVDLTELNEGNFIKFTVEVDIRPEIVLPDFAKLKVTVDDAVATDDEIDEQVDGLRARFGTLTALDRAVQDGDFLSIDLVARIDGVEVEDGIARNISYEAGTNRMIDGLDDAIRGMSAGETKSFATTLLGAHEGQTSEVEVTVHSVKERILPELNDEFAALASEFDTLVELRADVVERMKRLKAMEQGAQARDRLLEQLLESMDIPLPEGLVEEEIHAHLEGEGRLEDAEHRAEVNTEVRQSLKSSFLLDAIASAEKVEVTDAELSEYLMRSAMRYGMSPDEFTQQLVQSGNLTAVFSEVARAKAMATILERVQVKDASGKVVDLAALRPKPALED</sequence>
<proteinExistence type="inferred from homology"/>
<evidence type="ECO:0000313" key="8">
    <source>
        <dbReference type="EMBL" id="CAB4691104.1"/>
    </source>
</evidence>
<dbReference type="NCBIfam" id="TIGR00115">
    <property type="entry name" value="tig"/>
    <property type="match status" value="1"/>
</dbReference>
<accession>A0A6J6P3R1</accession>
<dbReference type="InterPro" id="IPR008880">
    <property type="entry name" value="Trigger_fac_C"/>
</dbReference>
<evidence type="ECO:0000259" key="7">
    <source>
        <dbReference type="PROSITE" id="PS50059"/>
    </source>
</evidence>
<dbReference type="GO" id="GO:0044183">
    <property type="term" value="F:protein folding chaperone"/>
    <property type="evidence" value="ECO:0007669"/>
    <property type="project" value="TreeGrafter"/>
</dbReference>
<gene>
    <name evidence="8" type="ORF">UFOPK2342_01770</name>
    <name evidence="9" type="ORF">UFOPK3266_01550</name>
</gene>
<protein>
    <recommendedName>
        <fullName evidence="3">peptidylprolyl isomerase</fullName>
        <ecNumber evidence="3">5.2.1.8</ecNumber>
    </recommendedName>
</protein>
<dbReference type="SUPFAM" id="SSF102735">
    <property type="entry name" value="Trigger factor ribosome-binding domain"/>
    <property type="match status" value="1"/>
</dbReference>
<dbReference type="Gene3D" id="3.10.50.40">
    <property type="match status" value="1"/>
</dbReference>
<organism evidence="8">
    <name type="scientific">freshwater metagenome</name>
    <dbReference type="NCBI Taxonomy" id="449393"/>
    <lineage>
        <taxon>unclassified sequences</taxon>
        <taxon>metagenomes</taxon>
        <taxon>ecological metagenomes</taxon>
    </lineage>
</organism>
<dbReference type="InterPro" id="IPR037041">
    <property type="entry name" value="Trigger_fac_C_sf"/>
</dbReference>
<feature type="domain" description="PPIase FKBP-type" evidence="7">
    <location>
        <begin position="162"/>
        <end position="210"/>
    </location>
</feature>
<dbReference type="PANTHER" id="PTHR30560:SF3">
    <property type="entry name" value="TRIGGER FACTOR-LIKE PROTEIN TIG, CHLOROPLASTIC"/>
    <property type="match status" value="1"/>
</dbReference>
<evidence type="ECO:0000256" key="2">
    <source>
        <dbReference type="ARBA" id="ARBA00005464"/>
    </source>
</evidence>
<keyword evidence="6" id="KW-0413">Isomerase</keyword>
<dbReference type="Pfam" id="PF00254">
    <property type="entry name" value="FKBP_C"/>
    <property type="match status" value="1"/>
</dbReference>
<dbReference type="InterPro" id="IPR046357">
    <property type="entry name" value="PPIase_dom_sf"/>
</dbReference>
<dbReference type="GO" id="GO:0003755">
    <property type="term" value="F:peptidyl-prolyl cis-trans isomerase activity"/>
    <property type="evidence" value="ECO:0007669"/>
    <property type="project" value="UniProtKB-KW"/>
</dbReference>
<dbReference type="GO" id="GO:0015031">
    <property type="term" value="P:protein transport"/>
    <property type="evidence" value="ECO:0007669"/>
    <property type="project" value="InterPro"/>
</dbReference>
<dbReference type="PANTHER" id="PTHR30560">
    <property type="entry name" value="TRIGGER FACTOR CHAPERONE AND PEPTIDYL-PROLYL CIS/TRANS ISOMERASE"/>
    <property type="match status" value="1"/>
</dbReference>
<dbReference type="InterPro" id="IPR027304">
    <property type="entry name" value="Trigger_fact/SurA_dom_sf"/>
</dbReference>
<dbReference type="SUPFAM" id="SSF109998">
    <property type="entry name" value="Triger factor/SurA peptide-binding domain-like"/>
    <property type="match status" value="1"/>
</dbReference>
<dbReference type="Gene3D" id="1.10.3120.10">
    <property type="entry name" value="Trigger factor, C-terminal domain"/>
    <property type="match status" value="1"/>
</dbReference>
<keyword evidence="4" id="KW-0697">Rotamase</keyword>
<comment type="catalytic activity">
    <reaction evidence="1">
        <text>[protein]-peptidylproline (omega=180) = [protein]-peptidylproline (omega=0)</text>
        <dbReference type="Rhea" id="RHEA:16237"/>
        <dbReference type="Rhea" id="RHEA-COMP:10747"/>
        <dbReference type="Rhea" id="RHEA-COMP:10748"/>
        <dbReference type="ChEBI" id="CHEBI:83833"/>
        <dbReference type="ChEBI" id="CHEBI:83834"/>
        <dbReference type="EC" id="5.2.1.8"/>
    </reaction>
</comment>
<reference evidence="8" key="1">
    <citation type="submission" date="2020-05" db="EMBL/GenBank/DDBJ databases">
        <authorList>
            <person name="Chiriac C."/>
            <person name="Salcher M."/>
            <person name="Ghai R."/>
            <person name="Kavagutti S V."/>
        </authorList>
    </citation>
    <scope>NUCLEOTIDE SEQUENCE</scope>
</reference>
<dbReference type="EMBL" id="CAFBAA010000056">
    <property type="protein sequence ID" value="CAB4845336.1"/>
    <property type="molecule type" value="Genomic_DNA"/>
</dbReference>
<dbReference type="PIRSF" id="PIRSF003095">
    <property type="entry name" value="Trigger_factor"/>
    <property type="match status" value="1"/>
</dbReference>
<dbReference type="GO" id="GO:0043335">
    <property type="term" value="P:protein unfolding"/>
    <property type="evidence" value="ECO:0007669"/>
    <property type="project" value="TreeGrafter"/>
</dbReference>
<dbReference type="InterPro" id="IPR008881">
    <property type="entry name" value="Trigger_fac_ribosome-bd_bac"/>
</dbReference>
<dbReference type="GO" id="GO:0043022">
    <property type="term" value="F:ribosome binding"/>
    <property type="evidence" value="ECO:0007669"/>
    <property type="project" value="TreeGrafter"/>
</dbReference>
<dbReference type="Pfam" id="PF05698">
    <property type="entry name" value="Trigger_C"/>
    <property type="match status" value="1"/>
</dbReference>
<dbReference type="Gene3D" id="3.30.70.1050">
    <property type="entry name" value="Trigger factor ribosome-binding domain"/>
    <property type="match status" value="1"/>
</dbReference>
<dbReference type="HAMAP" id="MF_00303">
    <property type="entry name" value="Trigger_factor_Tig"/>
    <property type="match status" value="1"/>
</dbReference>
<dbReference type="EMBL" id="CAEZXB010000073">
    <property type="protein sequence ID" value="CAB4691104.1"/>
    <property type="molecule type" value="Genomic_DNA"/>
</dbReference>
<dbReference type="InterPro" id="IPR005215">
    <property type="entry name" value="Trig_fac"/>
</dbReference>
<comment type="similarity">
    <text evidence="2">Belongs to the FKBP-type PPIase family. Tig subfamily.</text>
</comment>
<dbReference type="SUPFAM" id="SSF54534">
    <property type="entry name" value="FKBP-like"/>
    <property type="match status" value="1"/>
</dbReference>
<evidence type="ECO:0000256" key="1">
    <source>
        <dbReference type="ARBA" id="ARBA00000971"/>
    </source>
</evidence>
<dbReference type="InterPro" id="IPR001179">
    <property type="entry name" value="PPIase_FKBP_dom"/>
</dbReference>
<name>A0A6J6P3R1_9ZZZZ</name>
<evidence type="ECO:0000256" key="6">
    <source>
        <dbReference type="ARBA" id="ARBA00023235"/>
    </source>
</evidence>